<sequence>MLAKGSTTLYIVSFLAILLCPHAFFRSTLHATRNSHLPVTRSFTIMASSKASTSDVTVSSVEGMQQLLFVQMGFGCDQHGQDATKAAVKACRNAIEWNSLPSINQIVPGGYDAMKVRVQIAVPVDASNIDTEAIKKAFPYGQLLPVEIQSGGMRASSGIALPAMGDRNDDWIVAIAAVSVGW</sequence>
<keyword evidence="2" id="KW-0342">GTP-binding</keyword>
<dbReference type="Gene3D" id="3.30.1330.20">
    <property type="entry name" value="Tubulin/FtsZ, C-terminal domain"/>
    <property type="match status" value="1"/>
</dbReference>
<evidence type="ECO:0000256" key="2">
    <source>
        <dbReference type="ARBA" id="ARBA00023134"/>
    </source>
</evidence>
<protein>
    <submittedName>
        <fullName evidence="3">Uncharacterized protein</fullName>
    </submittedName>
</protein>
<accession>W7TCK4</accession>
<evidence type="ECO:0000313" key="3">
    <source>
        <dbReference type="EMBL" id="EWM24740.1"/>
    </source>
</evidence>
<gene>
    <name evidence="3" type="ORF">Naga_100272g3</name>
</gene>
<proteinExistence type="predicted"/>
<organism evidence="3 4">
    <name type="scientific">Nannochloropsis gaditana</name>
    <dbReference type="NCBI Taxonomy" id="72520"/>
    <lineage>
        <taxon>Eukaryota</taxon>
        <taxon>Sar</taxon>
        <taxon>Stramenopiles</taxon>
        <taxon>Ochrophyta</taxon>
        <taxon>Eustigmatophyceae</taxon>
        <taxon>Eustigmatales</taxon>
        <taxon>Monodopsidaceae</taxon>
        <taxon>Nannochloropsis</taxon>
    </lineage>
</organism>
<dbReference type="OrthoDB" id="193238at2759"/>
<dbReference type="PANTHER" id="PTHR34784:SF1">
    <property type="entry name" value="50S RIBOSOMAL PROTEIN L34"/>
    <property type="match status" value="1"/>
</dbReference>
<evidence type="ECO:0000313" key="4">
    <source>
        <dbReference type="Proteomes" id="UP000019335"/>
    </source>
</evidence>
<dbReference type="Pfam" id="PF09585">
    <property type="entry name" value="Lin0512_fam"/>
    <property type="match status" value="1"/>
</dbReference>
<dbReference type="InterPro" id="IPR011719">
    <property type="entry name" value="CHP02058"/>
</dbReference>
<dbReference type="PANTHER" id="PTHR34784">
    <property type="entry name" value="50S RIBOSOMAL PROTEIN L34"/>
    <property type="match status" value="1"/>
</dbReference>
<dbReference type="Proteomes" id="UP000019335">
    <property type="component" value="Chromosome 13"/>
</dbReference>
<name>W7TCK4_9STRA</name>
<dbReference type="EMBL" id="AZIL01001159">
    <property type="protein sequence ID" value="EWM24740.1"/>
    <property type="molecule type" value="Genomic_DNA"/>
</dbReference>
<keyword evidence="1" id="KW-0547">Nucleotide-binding</keyword>
<comment type="caution">
    <text evidence="3">The sequence shown here is derived from an EMBL/GenBank/DDBJ whole genome shotgun (WGS) entry which is preliminary data.</text>
</comment>
<evidence type="ECO:0000256" key="1">
    <source>
        <dbReference type="ARBA" id="ARBA00022741"/>
    </source>
</evidence>
<dbReference type="NCBIfam" id="TIGR02058">
    <property type="entry name" value="lin0512_fam"/>
    <property type="match status" value="1"/>
</dbReference>
<dbReference type="GO" id="GO:0005525">
    <property type="term" value="F:GTP binding"/>
    <property type="evidence" value="ECO:0007669"/>
    <property type="project" value="UniProtKB-KW"/>
</dbReference>
<keyword evidence="4" id="KW-1185">Reference proteome</keyword>
<reference evidence="3 4" key="1">
    <citation type="journal article" date="2014" name="Mol. Plant">
        <title>Chromosome Scale Genome Assembly and Transcriptome Profiling of Nannochloropsis gaditana in Nitrogen Depletion.</title>
        <authorList>
            <person name="Corteggiani Carpinelli E."/>
            <person name="Telatin A."/>
            <person name="Vitulo N."/>
            <person name="Forcato C."/>
            <person name="D'Angelo M."/>
            <person name="Schiavon R."/>
            <person name="Vezzi A."/>
            <person name="Giacometti G.M."/>
            <person name="Morosinotto T."/>
            <person name="Valle G."/>
        </authorList>
    </citation>
    <scope>NUCLEOTIDE SEQUENCE [LARGE SCALE GENOMIC DNA]</scope>
    <source>
        <strain evidence="3 4">B-31</strain>
    </source>
</reference>
<dbReference type="InterPro" id="IPR037103">
    <property type="entry name" value="Tubulin/FtsZ-like_C"/>
</dbReference>
<dbReference type="AlphaFoldDB" id="W7TCK4"/>